<dbReference type="RefSeq" id="WP_166411599.1">
    <property type="nucleotide sequence ID" value="NZ_CP049869.1"/>
</dbReference>
<protein>
    <submittedName>
        <fullName evidence="10">Tetratricopeptide repeat protein</fullName>
    </submittedName>
</protein>
<feature type="domain" description="Ancillary SecYEG translocon subunit/Cell division coordinator CpoB TPR" evidence="9">
    <location>
        <begin position="26"/>
        <end position="197"/>
    </location>
</feature>
<evidence type="ECO:0000256" key="4">
    <source>
        <dbReference type="ARBA" id="ARBA00022692"/>
    </source>
</evidence>
<dbReference type="Proteomes" id="UP000503222">
    <property type="component" value="Chromosome"/>
</dbReference>
<keyword evidence="4 8" id="KW-0812">Transmembrane</keyword>
<evidence type="ECO:0000256" key="5">
    <source>
        <dbReference type="ARBA" id="ARBA00022989"/>
    </source>
</evidence>
<dbReference type="PANTHER" id="PTHR38035">
    <property type="entry name" value="UPF0070 PROTEIN YFGM"/>
    <property type="match status" value="1"/>
</dbReference>
<dbReference type="InterPro" id="IPR026039">
    <property type="entry name" value="YfgM"/>
</dbReference>
<evidence type="ECO:0000256" key="7">
    <source>
        <dbReference type="ARBA" id="ARBA00023186"/>
    </source>
</evidence>
<feature type="transmembrane region" description="Helical" evidence="8">
    <location>
        <begin position="32"/>
        <end position="52"/>
    </location>
</feature>
<proteinExistence type="predicted"/>
<dbReference type="KEGG" id="spii:G7077_10180"/>
<sequence>MALAPDSGDSFLREVEENLKRDQARDFARKNLPWLIALVVIFLLAAGGYLFWQHRQNEHASAQSEQLVGIFRKVGTPTEAAAKSELGSLAADSDGAMRATARLTRAALALNGNDRAAAIAEYGQVAADDDVPEAYRDLATIRKTSLEFDTLKPYQVIARLQPYAKAGNPWFGTAGELTAAALIKQGKKAEAGRMYAAIAADPEVPAALRSRAGQLAGTLGVDASASIQLLNPQGR</sequence>
<comment type="subcellular location">
    <subcellularLocation>
        <location evidence="2">Cell membrane</location>
    </subcellularLocation>
    <subcellularLocation>
        <location evidence="1">Membrane</location>
        <topology evidence="1">Single-pass membrane protein</topology>
    </subcellularLocation>
</comment>
<dbReference type="EMBL" id="CP049869">
    <property type="protein sequence ID" value="QIK79208.1"/>
    <property type="molecule type" value="Genomic_DNA"/>
</dbReference>
<keyword evidence="3" id="KW-1003">Cell membrane</keyword>
<dbReference type="PANTHER" id="PTHR38035:SF1">
    <property type="entry name" value="ANCILLARY SECYEG TRANSLOCON SUBUNIT"/>
    <property type="match status" value="1"/>
</dbReference>
<accession>A0A6G7YR32</accession>
<evidence type="ECO:0000256" key="3">
    <source>
        <dbReference type="ARBA" id="ARBA00022475"/>
    </source>
</evidence>
<keyword evidence="11" id="KW-1185">Reference proteome</keyword>
<evidence type="ECO:0000313" key="10">
    <source>
        <dbReference type="EMBL" id="QIK79208.1"/>
    </source>
</evidence>
<evidence type="ECO:0000256" key="2">
    <source>
        <dbReference type="ARBA" id="ARBA00004236"/>
    </source>
</evidence>
<evidence type="ECO:0000256" key="6">
    <source>
        <dbReference type="ARBA" id="ARBA00023136"/>
    </source>
</evidence>
<evidence type="ECO:0000256" key="8">
    <source>
        <dbReference type="SAM" id="Phobius"/>
    </source>
</evidence>
<dbReference type="Pfam" id="PF09976">
    <property type="entry name" value="TPR_21"/>
    <property type="match status" value="1"/>
</dbReference>
<dbReference type="GO" id="GO:0005886">
    <property type="term" value="C:plasma membrane"/>
    <property type="evidence" value="ECO:0007669"/>
    <property type="project" value="UniProtKB-SubCell"/>
</dbReference>
<dbReference type="AlphaFoldDB" id="A0A6G7YR32"/>
<dbReference type="GO" id="GO:0044877">
    <property type="term" value="F:protein-containing complex binding"/>
    <property type="evidence" value="ECO:0007669"/>
    <property type="project" value="InterPro"/>
</dbReference>
<organism evidence="10 11">
    <name type="scientific">Sphingomonas piscis</name>
    <dbReference type="NCBI Taxonomy" id="2714943"/>
    <lineage>
        <taxon>Bacteria</taxon>
        <taxon>Pseudomonadati</taxon>
        <taxon>Pseudomonadota</taxon>
        <taxon>Alphaproteobacteria</taxon>
        <taxon>Sphingomonadales</taxon>
        <taxon>Sphingomonadaceae</taxon>
        <taxon>Sphingomonas</taxon>
    </lineage>
</organism>
<evidence type="ECO:0000313" key="11">
    <source>
        <dbReference type="Proteomes" id="UP000503222"/>
    </source>
</evidence>
<evidence type="ECO:0000256" key="1">
    <source>
        <dbReference type="ARBA" id="ARBA00004167"/>
    </source>
</evidence>
<keyword evidence="5 8" id="KW-1133">Transmembrane helix</keyword>
<evidence type="ECO:0000259" key="9">
    <source>
        <dbReference type="Pfam" id="PF09976"/>
    </source>
</evidence>
<gene>
    <name evidence="10" type="ORF">G7077_10180</name>
</gene>
<reference evidence="10 11" key="1">
    <citation type="submission" date="2020-03" db="EMBL/GenBank/DDBJ databases">
        <title>Sphingomonas sp. nov., isolated from fish.</title>
        <authorList>
            <person name="Hyun D.-W."/>
            <person name="Bae J.-W."/>
        </authorList>
    </citation>
    <scope>NUCLEOTIDE SEQUENCE [LARGE SCALE GENOMIC DNA]</scope>
    <source>
        <strain evidence="10 11">HDW15B</strain>
    </source>
</reference>
<keyword evidence="6 8" id="KW-0472">Membrane</keyword>
<name>A0A6G7YR32_9SPHN</name>
<dbReference type="InterPro" id="IPR018704">
    <property type="entry name" value="SecYEG/CpoB_TPR"/>
</dbReference>
<keyword evidence="7" id="KW-0143">Chaperone</keyword>